<evidence type="ECO:0000256" key="8">
    <source>
        <dbReference type="ARBA" id="ARBA00023136"/>
    </source>
</evidence>
<comment type="function">
    <text evidence="13">Probable chloride channel.</text>
</comment>
<keyword evidence="5 13" id="KW-0812">Transmembrane</keyword>
<feature type="transmembrane region" description="Helical" evidence="13">
    <location>
        <begin position="51"/>
        <end position="74"/>
    </location>
</feature>
<dbReference type="PANTHER" id="PTHR12424:SF8">
    <property type="entry name" value="PROTEIN TWEETY"/>
    <property type="match status" value="1"/>
</dbReference>
<name>A0AAN9A7R2_HALRR</name>
<evidence type="ECO:0000256" key="13">
    <source>
        <dbReference type="RuleBase" id="RU361114"/>
    </source>
</evidence>
<dbReference type="Proteomes" id="UP001381693">
    <property type="component" value="Unassembled WGS sequence"/>
</dbReference>
<dbReference type="Pfam" id="PF04906">
    <property type="entry name" value="Tweety"/>
    <property type="match status" value="1"/>
</dbReference>
<evidence type="ECO:0000256" key="7">
    <source>
        <dbReference type="ARBA" id="ARBA00023065"/>
    </source>
</evidence>
<evidence type="ECO:0000256" key="6">
    <source>
        <dbReference type="ARBA" id="ARBA00022989"/>
    </source>
</evidence>
<keyword evidence="11 13" id="KW-0868">Chloride</keyword>
<proteinExistence type="inferred from homology"/>
<accession>A0AAN9A7R2</accession>
<keyword evidence="9 13" id="KW-0869">Chloride channel</keyword>
<keyword evidence="15" id="KW-1185">Reference proteome</keyword>
<evidence type="ECO:0000256" key="3">
    <source>
        <dbReference type="ARBA" id="ARBA00022448"/>
    </source>
</evidence>
<dbReference type="AlphaFoldDB" id="A0AAN9A7R2"/>
<keyword evidence="6 13" id="KW-1133">Transmembrane helix</keyword>
<evidence type="ECO:0000313" key="14">
    <source>
        <dbReference type="EMBL" id="KAK7077304.1"/>
    </source>
</evidence>
<comment type="caution">
    <text evidence="13">Lacks conserved residue(s) required for the propagation of feature annotation.</text>
</comment>
<evidence type="ECO:0000256" key="1">
    <source>
        <dbReference type="ARBA" id="ARBA00004651"/>
    </source>
</evidence>
<evidence type="ECO:0000313" key="15">
    <source>
        <dbReference type="Proteomes" id="UP001381693"/>
    </source>
</evidence>
<evidence type="ECO:0000256" key="10">
    <source>
        <dbReference type="ARBA" id="ARBA00023180"/>
    </source>
</evidence>
<evidence type="ECO:0000256" key="12">
    <source>
        <dbReference type="ARBA" id="ARBA00023303"/>
    </source>
</evidence>
<dbReference type="EMBL" id="JAXCGZ010009441">
    <property type="protein sequence ID" value="KAK7077304.1"/>
    <property type="molecule type" value="Genomic_DNA"/>
</dbReference>
<evidence type="ECO:0000256" key="4">
    <source>
        <dbReference type="ARBA" id="ARBA00022475"/>
    </source>
</evidence>
<gene>
    <name evidence="14" type="primary">TTYH2</name>
    <name evidence="14" type="ORF">SK128_001125</name>
</gene>
<evidence type="ECO:0000256" key="5">
    <source>
        <dbReference type="ARBA" id="ARBA00022692"/>
    </source>
</evidence>
<keyword evidence="7 13" id="KW-0406">Ion transport</keyword>
<comment type="caution">
    <text evidence="14">The sequence shown here is derived from an EMBL/GenBank/DDBJ whole genome shotgun (WGS) entry which is preliminary data.</text>
</comment>
<keyword evidence="10" id="KW-0325">Glycoprotein</keyword>
<evidence type="ECO:0000256" key="11">
    <source>
        <dbReference type="ARBA" id="ARBA00023214"/>
    </source>
</evidence>
<reference evidence="14 15" key="1">
    <citation type="submission" date="2023-11" db="EMBL/GenBank/DDBJ databases">
        <title>Halocaridina rubra genome assembly.</title>
        <authorList>
            <person name="Smith C."/>
        </authorList>
    </citation>
    <scope>NUCLEOTIDE SEQUENCE [LARGE SCALE GENOMIC DNA]</scope>
    <source>
        <strain evidence="14">EP-1</strain>
        <tissue evidence="14">Whole</tissue>
    </source>
</reference>
<evidence type="ECO:0000256" key="2">
    <source>
        <dbReference type="ARBA" id="ARBA00009849"/>
    </source>
</evidence>
<keyword evidence="4" id="KW-1003">Cell membrane</keyword>
<dbReference type="GO" id="GO:0005886">
    <property type="term" value="C:plasma membrane"/>
    <property type="evidence" value="ECO:0007669"/>
    <property type="project" value="UniProtKB-SubCell"/>
</dbReference>
<feature type="non-terminal residue" evidence="14">
    <location>
        <position position="190"/>
    </location>
</feature>
<evidence type="ECO:0000256" key="9">
    <source>
        <dbReference type="ARBA" id="ARBA00023173"/>
    </source>
</evidence>
<dbReference type="GO" id="GO:0034707">
    <property type="term" value="C:chloride channel complex"/>
    <property type="evidence" value="ECO:0007669"/>
    <property type="project" value="UniProtKB-UniRule"/>
</dbReference>
<comment type="subcellular location">
    <subcellularLocation>
        <location evidence="1">Cell membrane</location>
        <topology evidence="1">Multi-pass membrane protein</topology>
    </subcellularLocation>
</comment>
<dbReference type="InterPro" id="IPR006990">
    <property type="entry name" value="Tweety"/>
</dbReference>
<keyword evidence="3 13" id="KW-0813">Transport</keyword>
<sequence length="190" mass="21405">MAMEGYSVISETVAQRVFWVDWFHFTPHINLTLHSVNSTFNPFSPVYQESLGIIGSVPAGLLIMTLLVLLLYLLTRCCDNRPRKSASITCLKVTLVLFAIITLGALGVGVWGNQEVHEGVTQTTYSLDTINGMVHSLSNQTKLFDETIRRNLQPQLNLFKETIQRQKIENASVEMFILESLHYMQGNISD</sequence>
<keyword evidence="12 13" id="KW-0407">Ion channel</keyword>
<keyword evidence="8 13" id="KW-0472">Membrane</keyword>
<dbReference type="PANTHER" id="PTHR12424">
    <property type="entry name" value="TWEETY-RELATED"/>
    <property type="match status" value="1"/>
</dbReference>
<dbReference type="GO" id="GO:0005229">
    <property type="term" value="F:intracellularly calcium-gated chloride channel activity"/>
    <property type="evidence" value="ECO:0007669"/>
    <property type="project" value="TreeGrafter"/>
</dbReference>
<feature type="transmembrane region" description="Helical" evidence="13">
    <location>
        <begin position="86"/>
        <end position="111"/>
    </location>
</feature>
<dbReference type="GO" id="GO:0072320">
    <property type="term" value="F:volume-sensitive chloride channel activity"/>
    <property type="evidence" value="ECO:0007669"/>
    <property type="project" value="TreeGrafter"/>
</dbReference>
<protein>
    <recommendedName>
        <fullName evidence="13">Protein tweety homolog</fullName>
    </recommendedName>
</protein>
<organism evidence="14 15">
    <name type="scientific">Halocaridina rubra</name>
    <name type="common">Hawaiian red shrimp</name>
    <dbReference type="NCBI Taxonomy" id="373956"/>
    <lineage>
        <taxon>Eukaryota</taxon>
        <taxon>Metazoa</taxon>
        <taxon>Ecdysozoa</taxon>
        <taxon>Arthropoda</taxon>
        <taxon>Crustacea</taxon>
        <taxon>Multicrustacea</taxon>
        <taxon>Malacostraca</taxon>
        <taxon>Eumalacostraca</taxon>
        <taxon>Eucarida</taxon>
        <taxon>Decapoda</taxon>
        <taxon>Pleocyemata</taxon>
        <taxon>Caridea</taxon>
        <taxon>Atyoidea</taxon>
        <taxon>Atyidae</taxon>
        <taxon>Halocaridina</taxon>
    </lineage>
</organism>
<comment type="similarity">
    <text evidence="2 13">Belongs to the tweety family.</text>
</comment>